<dbReference type="Pfam" id="PF04203">
    <property type="entry name" value="Sortase"/>
    <property type="match status" value="1"/>
</dbReference>
<accession>A0ABN2S1M7</accession>
<feature type="compositionally biased region" description="Low complexity" evidence="2">
    <location>
        <begin position="53"/>
        <end position="69"/>
    </location>
</feature>
<dbReference type="NCBIfam" id="NF033747">
    <property type="entry name" value="class_E_sortase"/>
    <property type="match status" value="1"/>
</dbReference>
<evidence type="ECO:0000256" key="3">
    <source>
        <dbReference type="SAM" id="Phobius"/>
    </source>
</evidence>
<sequence length="231" mass="24689">MTIRTLVRTVGELLFTAGVLVGLFVVWLLGWQAHVQDGEQADAVSGLERSFDPPARSASPARASAPAASEPKDGEAFAVLRIPRLGADWAKPVRQGVGADVLAQGMGRYPGTALPGAVGNVGIAGHRSGHGNPLLDIDLIRPGDVLVLETKSAYNVYRAVRHEIVAPDRSDVVAPVPERPGAKPTERWFTLTTCSPRWGNTSRYIVFSRLEVAIPRAQGLPAAYLETPKES</sequence>
<keyword evidence="1" id="KW-0378">Hydrolase</keyword>
<evidence type="ECO:0000313" key="4">
    <source>
        <dbReference type="EMBL" id="GAA1978743.1"/>
    </source>
</evidence>
<dbReference type="EMBL" id="BAAAPU010000007">
    <property type="protein sequence ID" value="GAA1978743.1"/>
    <property type="molecule type" value="Genomic_DNA"/>
</dbReference>
<dbReference type="InterPro" id="IPR005754">
    <property type="entry name" value="Sortase"/>
</dbReference>
<keyword evidence="5" id="KW-1185">Reference proteome</keyword>
<comment type="caution">
    <text evidence="4">The sequence shown here is derived from an EMBL/GenBank/DDBJ whole genome shotgun (WGS) entry which is preliminary data.</text>
</comment>
<dbReference type="CDD" id="cd05830">
    <property type="entry name" value="Sortase_E"/>
    <property type="match status" value="1"/>
</dbReference>
<dbReference type="Proteomes" id="UP001500013">
    <property type="component" value="Unassembled WGS sequence"/>
</dbReference>
<dbReference type="InterPro" id="IPR042003">
    <property type="entry name" value="Sortase_E"/>
</dbReference>
<dbReference type="SUPFAM" id="SSF63817">
    <property type="entry name" value="Sortase"/>
    <property type="match status" value="1"/>
</dbReference>
<dbReference type="NCBIfam" id="TIGR01076">
    <property type="entry name" value="sortase_fam"/>
    <property type="match status" value="1"/>
</dbReference>
<keyword evidence="3" id="KW-0812">Transmembrane</keyword>
<evidence type="ECO:0000313" key="5">
    <source>
        <dbReference type="Proteomes" id="UP001500013"/>
    </source>
</evidence>
<evidence type="ECO:0008006" key="6">
    <source>
        <dbReference type="Google" id="ProtNLM"/>
    </source>
</evidence>
<proteinExistence type="predicted"/>
<reference evidence="4 5" key="1">
    <citation type="journal article" date="2019" name="Int. J. Syst. Evol. Microbiol.">
        <title>The Global Catalogue of Microorganisms (GCM) 10K type strain sequencing project: providing services to taxonomists for standard genome sequencing and annotation.</title>
        <authorList>
            <consortium name="The Broad Institute Genomics Platform"/>
            <consortium name="The Broad Institute Genome Sequencing Center for Infectious Disease"/>
            <person name="Wu L."/>
            <person name="Ma J."/>
        </authorList>
    </citation>
    <scope>NUCLEOTIDE SEQUENCE [LARGE SCALE GENOMIC DNA]</scope>
    <source>
        <strain evidence="4 5">JCM 15628</strain>
    </source>
</reference>
<protein>
    <recommendedName>
        <fullName evidence="6">Sortase A</fullName>
    </recommendedName>
</protein>
<keyword evidence="3" id="KW-1133">Transmembrane helix</keyword>
<keyword evidence="3" id="KW-0472">Membrane</keyword>
<name>A0ABN2S1M7_9MICO</name>
<dbReference type="InterPro" id="IPR023365">
    <property type="entry name" value="Sortase_dom-sf"/>
</dbReference>
<gene>
    <name evidence="4" type="ORF">GCM10009817_19050</name>
</gene>
<dbReference type="RefSeq" id="WP_344061101.1">
    <property type="nucleotide sequence ID" value="NZ_BAAAPU010000007.1"/>
</dbReference>
<evidence type="ECO:0000256" key="1">
    <source>
        <dbReference type="ARBA" id="ARBA00022801"/>
    </source>
</evidence>
<feature type="transmembrane region" description="Helical" evidence="3">
    <location>
        <begin position="12"/>
        <end position="31"/>
    </location>
</feature>
<dbReference type="Gene3D" id="2.40.260.10">
    <property type="entry name" value="Sortase"/>
    <property type="match status" value="1"/>
</dbReference>
<dbReference type="InterPro" id="IPR053465">
    <property type="entry name" value="Sortase_Class_E"/>
</dbReference>
<evidence type="ECO:0000256" key="2">
    <source>
        <dbReference type="SAM" id="MobiDB-lite"/>
    </source>
</evidence>
<feature type="region of interest" description="Disordered" evidence="2">
    <location>
        <begin position="49"/>
        <end position="70"/>
    </location>
</feature>
<organism evidence="4 5">
    <name type="scientific">Terrabacter lapilli</name>
    <dbReference type="NCBI Taxonomy" id="436231"/>
    <lineage>
        <taxon>Bacteria</taxon>
        <taxon>Bacillati</taxon>
        <taxon>Actinomycetota</taxon>
        <taxon>Actinomycetes</taxon>
        <taxon>Micrococcales</taxon>
        <taxon>Intrasporangiaceae</taxon>
        <taxon>Terrabacter</taxon>
    </lineage>
</organism>